<gene>
    <name evidence="2" type="primary">Piso0_004156</name>
    <name evidence="2" type="ORF">GNLVRS01_PISO0K10680g</name>
    <name evidence="3" type="ORF">GNLVRS01_PISO0L10681g</name>
</gene>
<dbReference type="EMBL" id="FO082048">
    <property type="protein sequence ID" value="CCE84607.1"/>
    <property type="molecule type" value="Genomic_DNA"/>
</dbReference>
<evidence type="ECO:0000256" key="1">
    <source>
        <dbReference type="SAM" id="MobiDB-lite"/>
    </source>
</evidence>
<evidence type="ECO:0000313" key="3">
    <source>
        <dbReference type="EMBL" id="CCE84607.1"/>
    </source>
</evidence>
<feature type="region of interest" description="Disordered" evidence="1">
    <location>
        <begin position="211"/>
        <end position="240"/>
    </location>
</feature>
<dbReference type="OrthoDB" id="4075427at2759"/>
<name>G8YAJ3_PICSO</name>
<dbReference type="eggNOG" id="ENOG502T5JB">
    <property type="taxonomic scope" value="Eukaryota"/>
</dbReference>
<protein>
    <submittedName>
        <fullName evidence="2">Piso0_004156 protein</fullName>
    </submittedName>
</protein>
<evidence type="ECO:0000313" key="4">
    <source>
        <dbReference type="Proteomes" id="UP000005222"/>
    </source>
</evidence>
<proteinExistence type="predicted"/>
<reference evidence="4" key="2">
    <citation type="journal article" date="2012" name="G3 (Bethesda)">
        <title>Pichia sorbitophila, an interspecies yeast hybrid reveals early steps of genome resolution following polyploidization.</title>
        <authorList>
            <person name="Leh Louis V."/>
            <person name="Despons L."/>
            <person name="Friedrich A."/>
            <person name="Martin T."/>
            <person name="Durrens P."/>
            <person name="Casaregola S."/>
            <person name="Neuveglise C."/>
            <person name="Fairhead C."/>
            <person name="Marck C."/>
            <person name="Cruz J.A."/>
            <person name="Straub M.L."/>
            <person name="Kugler V."/>
            <person name="Sacerdot C."/>
            <person name="Uzunov Z."/>
            <person name="Thierry A."/>
            <person name="Weiss S."/>
            <person name="Bleykasten C."/>
            <person name="De Montigny J."/>
            <person name="Jacques N."/>
            <person name="Jung P."/>
            <person name="Lemaire M."/>
            <person name="Mallet S."/>
            <person name="Morel G."/>
            <person name="Richard G.F."/>
            <person name="Sarkar A."/>
            <person name="Savel G."/>
            <person name="Schacherer J."/>
            <person name="Seret M.L."/>
            <person name="Talla E."/>
            <person name="Samson G."/>
            <person name="Jubin C."/>
            <person name="Poulain J."/>
            <person name="Vacherie B."/>
            <person name="Barbe V."/>
            <person name="Pelletier E."/>
            <person name="Sherman D.J."/>
            <person name="Westhof E."/>
            <person name="Weissenbach J."/>
            <person name="Baret P.V."/>
            <person name="Wincker P."/>
            <person name="Gaillardin C."/>
            <person name="Dujon B."/>
            <person name="Souciet J.L."/>
        </authorList>
    </citation>
    <scope>NUCLEOTIDE SEQUENCE [LARGE SCALE GENOMIC DNA]</scope>
    <source>
        <strain evidence="4">ATCC MYA-4447 / BCRC 22081 / CBS 7064 / NBRC 10061 / NRRL Y-12695</strain>
    </source>
</reference>
<dbReference type="EMBL" id="FO082049">
    <property type="protein sequence ID" value="CCE83576.1"/>
    <property type="molecule type" value="Genomic_DNA"/>
</dbReference>
<dbReference type="Proteomes" id="UP000005222">
    <property type="component" value="Chromosome L"/>
</dbReference>
<evidence type="ECO:0000313" key="2">
    <source>
        <dbReference type="EMBL" id="CCE83576.1"/>
    </source>
</evidence>
<sequence>MLKSINCDSISELPSPEQIQDSFNDKYKVTLPVYVLLLYKSTSWKVNAPGVLYVTDFTPYEESTYNNIALPLTDVANFELECRSERGLDRNRVFSINVPDHLFSKVEQDLRETNIRMNDYDFSHAHNCKFEQEGMFSRVVFVLKLYQGYVEGTLISFKTLNRSNTKAYYPNHHSLNSLVSNFNLFSGPRVVANASMHFPIELFNSGQKKEMKKNSSFASQRSGDDSSETSAPPKKKQTTSGMALLFQQHKTSDDTQRDISIDSQPSLAENAVDNNSQIQDCDKFLISTYSFSRMLQVSRKLSEVEDNRVFEFPGCIVGMMPDAPFVIKPFKRTMKATYFKLIVAELRDTALLYPDSCLTLEFHTEREVCDFLSIDEVEELYTHVPKINNSLKTIFCEKTHPINLRVRKTVTEGQDMKIPYWTSALSLNDILSSVES</sequence>
<keyword evidence="4" id="KW-1185">Reference proteome</keyword>
<dbReference type="HOGENOM" id="CLU_624065_0_0_1"/>
<dbReference type="Proteomes" id="UP000005222">
    <property type="component" value="Chromosome K"/>
</dbReference>
<organism evidence="2 4">
    <name type="scientific">Pichia sorbitophila (strain ATCC MYA-4447 / BCRC 22081 / CBS 7064 / NBRC 10061 / NRRL Y-12695)</name>
    <name type="common">Hybrid yeast</name>
    <dbReference type="NCBI Taxonomy" id="559304"/>
    <lineage>
        <taxon>Eukaryota</taxon>
        <taxon>Fungi</taxon>
        <taxon>Dikarya</taxon>
        <taxon>Ascomycota</taxon>
        <taxon>Saccharomycotina</taxon>
        <taxon>Pichiomycetes</taxon>
        <taxon>Debaryomycetaceae</taxon>
        <taxon>Millerozyma</taxon>
    </lineage>
</organism>
<accession>G8YAJ3</accession>
<reference evidence="2" key="1">
    <citation type="submission" date="2011-10" db="EMBL/GenBank/DDBJ databases">
        <authorList>
            <person name="Genoscope - CEA"/>
        </authorList>
    </citation>
    <scope>NUCLEOTIDE SEQUENCE</scope>
</reference>
<dbReference type="AlphaFoldDB" id="G8YAJ3"/>
<dbReference type="InParanoid" id="G8YAJ3"/>